<protein>
    <submittedName>
        <fullName evidence="7">Export ABC transporter ATP-binding protein</fullName>
    </submittedName>
</protein>
<evidence type="ECO:0000256" key="4">
    <source>
        <dbReference type="ARBA" id="ARBA00022840"/>
    </source>
</evidence>
<evidence type="ECO:0000313" key="7">
    <source>
        <dbReference type="EMBL" id="ONH30474.1"/>
    </source>
</evidence>
<keyword evidence="5" id="KW-0046">Antibiotic resistance</keyword>
<dbReference type="AlphaFoldDB" id="A0A1V2IBE5"/>
<dbReference type="InterPro" id="IPR050763">
    <property type="entry name" value="ABC_transporter_ATP-binding"/>
</dbReference>
<dbReference type="GO" id="GO:0016887">
    <property type="term" value="F:ATP hydrolysis activity"/>
    <property type="evidence" value="ECO:0007669"/>
    <property type="project" value="InterPro"/>
</dbReference>
<organism evidence="7 8">
    <name type="scientific">Pseudofrankia asymbiotica</name>
    <dbReference type="NCBI Taxonomy" id="1834516"/>
    <lineage>
        <taxon>Bacteria</taxon>
        <taxon>Bacillati</taxon>
        <taxon>Actinomycetota</taxon>
        <taxon>Actinomycetes</taxon>
        <taxon>Frankiales</taxon>
        <taxon>Frankiaceae</taxon>
        <taxon>Pseudofrankia</taxon>
    </lineage>
</organism>
<dbReference type="SMART" id="SM00382">
    <property type="entry name" value="AAA"/>
    <property type="match status" value="1"/>
</dbReference>
<dbReference type="InterPro" id="IPR017871">
    <property type="entry name" value="ABC_transporter-like_CS"/>
</dbReference>
<keyword evidence="4 7" id="KW-0067">ATP-binding</keyword>
<keyword evidence="2" id="KW-0813">Transport</keyword>
<dbReference type="PANTHER" id="PTHR42711:SF19">
    <property type="entry name" value="DOXORUBICIN RESISTANCE ATP-BINDING PROTEIN DRRA"/>
    <property type="match status" value="1"/>
</dbReference>
<gene>
    <name evidence="7" type="ORF">BL253_13340</name>
</gene>
<dbReference type="InterPro" id="IPR003593">
    <property type="entry name" value="AAA+_ATPase"/>
</dbReference>
<dbReference type="PROSITE" id="PS50893">
    <property type="entry name" value="ABC_TRANSPORTER_2"/>
    <property type="match status" value="1"/>
</dbReference>
<name>A0A1V2IBE5_9ACTN</name>
<dbReference type="PANTHER" id="PTHR42711">
    <property type="entry name" value="ABC TRANSPORTER ATP-BINDING PROTEIN"/>
    <property type="match status" value="1"/>
</dbReference>
<evidence type="ECO:0000256" key="2">
    <source>
        <dbReference type="ARBA" id="ARBA00022448"/>
    </source>
</evidence>
<comment type="subcellular location">
    <subcellularLocation>
        <location evidence="1">Cell membrane</location>
        <topology evidence="1">Peripheral membrane protein</topology>
    </subcellularLocation>
</comment>
<dbReference type="OrthoDB" id="9804819at2"/>
<evidence type="ECO:0000256" key="3">
    <source>
        <dbReference type="ARBA" id="ARBA00022741"/>
    </source>
</evidence>
<feature type="domain" description="ABC transporter" evidence="6">
    <location>
        <begin position="4"/>
        <end position="239"/>
    </location>
</feature>
<sequence length="317" mass="34157">MRSFAVRGLTRRHRAGDTFVVANDRIDLDVPAGEVFGILGPNGAGKTTLVRLLMGLLRPDEGSIELFGHDVVARPDLPARLAAYLGQSDLALADLPVATAVETTGRMRGLTKAAARVERDAVLDELGLADVADRPLGKISGGQRRLACVATALVGSRPVLVLDEPTTGLDPRSRRAVWTALRRRRDEAGVTVVLITHNVLEAETVLDRVAVLDAGRVIACDTPGRLKALVDSDVRLELAWRQDPPDDDPTVRWLGAEATRAGRRWTVRMSPERAREALALLTTGPAFAALDDFSLATPSLEDVYLSLGGTSRDLERT</sequence>
<evidence type="ECO:0000256" key="1">
    <source>
        <dbReference type="ARBA" id="ARBA00004202"/>
    </source>
</evidence>
<evidence type="ECO:0000313" key="8">
    <source>
        <dbReference type="Proteomes" id="UP000188929"/>
    </source>
</evidence>
<dbReference type="STRING" id="1834516.BL253_13340"/>
<reference evidence="8" key="1">
    <citation type="submission" date="2016-10" db="EMBL/GenBank/DDBJ databases">
        <title>Frankia sp. NRRL B-16386 Genome sequencing.</title>
        <authorList>
            <person name="Ghodhbane-Gtari F."/>
            <person name="Swanson E."/>
            <person name="Gueddou A."/>
            <person name="Hezbri K."/>
            <person name="Ktari K."/>
            <person name="Nouioui I."/>
            <person name="Morris K."/>
            <person name="Simpson S."/>
            <person name="Abebe-Akele F."/>
            <person name="Thomas K."/>
            <person name="Gtari M."/>
            <person name="Tisa L.S."/>
        </authorList>
    </citation>
    <scope>NUCLEOTIDE SEQUENCE [LARGE SCALE GENOMIC DNA]</scope>
    <source>
        <strain evidence="8">NRRL B-16386</strain>
    </source>
</reference>
<dbReference type="Gene3D" id="3.40.50.300">
    <property type="entry name" value="P-loop containing nucleotide triphosphate hydrolases"/>
    <property type="match status" value="1"/>
</dbReference>
<dbReference type="GO" id="GO:0046677">
    <property type="term" value="P:response to antibiotic"/>
    <property type="evidence" value="ECO:0007669"/>
    <property type="project" value="UniProtKB-KW"/>
</dbReference>
<dbReference type="EMBL" id="MOMC01000025">
    <property type="protein sequence ID" value="ONH30474.1"/>
    <property type="molecule type" value="Genomic_DNA"/>
</dbReference>
<dbReference type="GO" id="GO:0005886">
    <property type="term" value="C:plasma membrane"/>
    <property type="evidence" value="ECO:0007669"/>
    <property type="project" value="UniProtKB-SubCell"/>
</dbReference>
<dbReference type="InterPro" id="IPR003439">
    <property type="entry name" value="ABC_transporter-like_ATP-bd"/>
</dbReference>
<keyword evidence="3" id="KW-0547">Nucleotide-binding</keyword>
<evidence type="ECO:0000256" key="5">
    <source>
        <dbReference type="ARBA" id="ARBA00023251"/>
    </source>
</evidence>
<dbReference type="RefSeq" id="WP_076816916.1">
    <property type="nucleotide sequence ID" value="NZ_MOMC01000025.1"/>
</dbReference>
<dbReference type="PROSITE" id="PS00211">
    <property type="entry name" value="ABC_TRANSPORTER_1"/>
    <property type="match status" value="1"/>
</dbReference>
<evidence type="ECO:0000259" key="6">
    <source>
        <dbReference type="PROSITE" id="PS50893"/>
    </source>
</evidence>
<dbReference type="GO" id="GO:0005524">
    <property type="term" value="F:ATP binding"/>
    <property type="evidence" value="ECO:0007669"/>
    <property type="project" value="UniProtKB-KW"/>
</dbReference>
<dbReference type="Pfam" id="PF00005">
    <property type="entry name" value="ABC_tran"/>
    <property type="match status" value="1"/>
</dbReference>
<dbReference type="InterPro" id="IPR027417">
    <property type="entry name" value="P-loop_NTPase"/>
</dbReference>
<accession>A0A1V2IBE5</accession>
<comment type="caution">
    <text evidence="7">The sequence shown here is derived from an EMBL/GenBank/DDBJ whole genome shotgun (WGS) entry which is preliminary data.</text>
</comment>
<dbReference type="SUPFAM" id="SSF52540">
    <property type="entry name" value="P-loop containing nucleoside triphosphate hydrolases"/>
    <property type="match status" value="1"/>
</dbReference>
<proteinExistence type="predicted"/>
<keyword evidence="8" id="KW-1185">Reference proteome</keyword>
<dbReference type="Proteomes" id="UP000188929">
    <property type="component" value="Unassembled WGS sequence"/>
</dbReference>